<protein>
    <submittedName>
        <fullName evidence="1">Uncharacterized protein</fullName>
    </submittedName>
</protein>
<reference evidence="1 2" key="1">
    <citation type="submission" date="2021-03" db="EMBL/GenBank/DDBJ databases">
        <title>Whole genome shotgun sequence of Actinoplanes toevensis NBRC 105298.</title>
        <authorList>
            <person name="Komaki H."/>
            <person name="Tamura T."/>
        </authorList>
    </citation>
    <scope>NUCLEOTIDE SEQUENCE [LARGE SCALE GENOMIC DNA]</scope>
    <source>
        <strain evidence="1 2">NBRC 105298</strain>
    </source>
</reference>
<dbReference type="Proteomes" id="UP000677082">
    <property type="component" value="Unassembled WGS sequence"/>
</dbReference>
<name>A0A919W2Q5_9ACTN</name>
<dbReference type="InterPro" id="IPR049799">
    <property type="entry name" value="SitI3-like"/>
</dbReference>
<evidence type="ECO:0000313" key="2">
    <source>
        <dbReference type="Proteomes" id="UP000677082"/>
    </source>
</evidence>
<dbReference type="RefSeq" id="WP_213005712.1">
    <property type="nucleotide sequence ID" value="NZ_BOQN01000019.1"/>
</dbReference>
<keyword evidence="2" id="KW-1185">Reference proteome</keyword>
<gene>
    <name evidence="1" type="ORF">Ato02nite_015430</name>
</gene>
<comment type="caution">
    <text evidence="1">The sequence shown here is derived from an EMBL/GenBank/DDBJ whole genome shotgun (WGS) entry which is preliminary data.</text>
</comment>
<dbReference type="AlphaFoldDB" id="A0A919W2Q5"/>
<organism evidence="1 2">
    <name type="scientific">Paractinoplanes toevensis</name>
    <dbReference type="NCBI Taxonomy" id="571911"/>
    <lineage>
        <taxon>Bacteria</taxon>
        <taxon>Bacillati</taxon>
        <taxon>Actinomycetota</taxon>
        <taxon>Actinomycetes</taxon>
        <taxon>Micromonosporales</taxon>
        <taxon>Micromonosporaceae</taxon>
        <taxon>Paractinoplanes</taxon>
    </lineage>
</organism>
<sequence>MAIEYTFYSAADMSTETLRSRIAAALAGSITPDGTVTREGLTATAYRVAPGEEATAPSLFGFMHRVSVRFRFSATRRDLEGHNTALMVGAVLGLADSDGVLLFNGEENVLQSSAGEITFAAGWDGWDDMPEVTALQDEHRTGHLNQPLL</sequence>
<evidence type="ECO:0000313" key="1">
    <source>
        <dbReference type="EMBL" id="GIM89750.1"/>
    </source>
</evidence>
<proteinExistence type="predicted"/>
<accession>A0A919W2Q5</accession>
<dbReference type="EMBL" id="BOQN01000019">
    <property type="protein sequence ID" value="GIM89750.1"/>
    <property type="molecule type" value="Genomic_DNA"/>
</dbReference>
<dbReference type="NCBIfam" id="NF040657">
    <property type="entry name" value="immun_SitI3"/>
    <property type="match status" value="1"/>
</dbReference>